<evidence type="ECO:0000259" key="1">
    <source>
        <dbReference type="PROSITE" id="PS51186"/>
    </source>
</evidence>
<dbReference type="Pfam" id="PF00583">
    <property type="entry name" value="Acetyltransf_1"/>
    <property type="match status" value="1"/>
</dbReference>
<protein>
    <recommendedName>
        <fullName evidence="1">N-acetyltransferase domain-containing protein</fullName>
    </recommendedName>
</protein>
<organism evidence="2 3">
    <name type="scientific">Nocardioides koreensis</name>
    <dbReference type="NCBI Taxonomy" id="433651"/>
    <lineage>
        <taxon>Bacteria</taxon>
        <taxon>Bacillati</taxon>
        <taxon>Actinomycetota</taxon>
        <taxon>Actinomycetes</taxon>
        <taxon>Propionibacteriales</taxon>
        <taxon>Nocardioidaceae</taxon>
        <taxon>Nocardioides</taxon>
    </lineage>
</organism>
<dbReference type="SUPFAM" id="SSF55729">
    <property type="entry name" value="Acyl-CoA N-acyltransferases (Nat)"/>
    <property type="match status" value="1"/>
</dbReference>
<dbReference type="EMBL" id="BAAAQR010000014">
    <property type="protein sequence ID" value="GAA2153498.1"/>
    <property type="molecule type" value="Genomic_DNA"/>
</dbReference>
<dbReference type="InterPro" id="IPR000182">
    <property type="entry name" value="GNAT_dom"/>
</dbReference>
<dbReference type="Proteomes" id="UP001501771">
    <property type="component" value="Unassembled WGS sequence"/>
</dbReference>
<accession>A0ABN3A4M1</accession>
<gene>
    <name evidence="2" type="ORF">GCM10009844_37970</name>
</gene>
<dbReference type="Gene3D" id="3.40.630.30">
    <property type="match status" value="1"/>
</dbReference>
<dbReference type="RefSeq" id="WP_344156122.1">
    <property type="nucleotide sequence ID" value="NZ_BAAAQR010000014.1"/>
</dbReference>
<dbReference type="InterPro" id="IPR016181">
    <property type="entry name" value="Acyl_CoA_acyltransferase"/>
</dbReference>
<sequence>MHVRPATDADLDELVDVQGEASVVALAHVFPQATHPFPRAAILGRWRAELHDPGVAVYVSTDQDERITGFAARRGDELLHFGTAVGTWGSGLAGVLHDALVATYPHELDRIWLRVFDENHRARRFWEKQGWRPNGRTSRSPFAPHPVLAEYELHLSAHS</sequence>
<dbReference type="PROSITE" id="PS51186">
    <property type="entry name" value="GNAT"/>
    <property type="match status" value="1"/>
</dbReference>
<feature type="domain" description="N-acetyltransferase" evidence="1">
    <location>
        <begin position="1"/>
        <end position="158"/>
    </location>
</feature>
<proteinExistence type="predicted"/>
<reference evidence="2 3" key="1">
    <citation type="journal article" date="2019" name="Int. J. Syst. Evol. Microbiol.">
        <title>The Global Catalogue of Microorganisms (GCM) 10K type strain sequencing project: providing services to taxonomists for standard genome sequencing and annotation.</title>
        <authorList>
            <consortium name="The Broad Institute Genomics Platform"/>
            <consortium name="The Broad Institute Genome Sequencing Center for Infectious Disease"/>
            <person name="Wu L."/>
            <person name="Ma J."/>
        </authorList>
    </citation>
    <scope>NUCLEOTIDE SEQUENCE [LARGE SCALE GENOMIC DNA]</scope>
    <source>
        <strain evidence="2 3">JCM 16022</strain>
    </source>
</reference>
<evidence type="ECO:0000313" key="3">
    <source>
        <dbReference type="Proteomes" id="UP001501771"/>
    </source>
</evidence>
<evidence type="ECO:0000313" key="2">
    <source>
        <dbReference type="EMBL" id="GAA2153498.1"/>
    </source>
</evidence>
<comment type="caution">
    <text evidence="2">The sequence shown here is derived from an EMBL/GenBank/DDBJ whole genome shotgun (WGS) entry which is preliminary data.</text>
</comment>
<name>A0ABN3A4M1_9ACTN</name>
<keyword evidence="3" id="KW-1185">Reference proteome</keyword>